<evidence type="ECO:0000256" key="4">
    <source>
        <dbReference type="SAM" id="MobiDB-lite"/>
    </source>
</evidence>
<dbReference type="Gene3D" id="1.10.10.10">
    <property type="entry name" value="Winged helix-like DNA-binding domain superfamily/Winged helix DNA-binding domain"/>
    <property type="match status" value="1"/>
</dbReference>
<organism evidence="6 7">
    <name type="scientific">Clostridium fessum</name>
    <dbReference type="NCBI Taxonomy" id="2126740"/>
    <lineage>
        <taxon>Bacteria</taxon>
        <taxon>Bacillati</taxon>
        <taxon>Bacillota</taxon>
        <taxon>Clostridia</taxon>
        <taxon>Eubacteriales</taxon>
        <taxon>Clostridiaceae</taxon>
        <taxon>Clostridium</taxon>
    </lineage>
</organism>
<dbReference type="SMART" id="SM00418">
    <property type="entry name" value="HTH_ARSR"/>
    <property type="match status" value="1"/>
</dbReference>
<dbReference type="InterPro" id="IPR051081">
    <property type="entry name" value="HTH_MetalResp_TranReg"/>
</dbReference>
<gene>
    <name evidence="6" type="ORF">C7U56_14210</name>
</gene>
<dbReference type="InterPro" id="IPR001845">
    <property type="entry name" value="HTH_ArsR_DNA-bd_dom"/>
</dbReference>
<accession>A0A2T3FLA2</accession>
<dbReference type="Pfam" id="PF01022">
    <property type="entry name" value="HTH_5"/>
    <property type="match status" value="1"/>
</dbReference>
<dbReference type="AlphaFoldDB" id="A0A2T3FLA2"/>
<keyword evidence="2" id="KW-0238">DNA-binding</keyword>
<evidence type="ECO:0000256" key="2">
    <source>
        <dbReference type="ARBA" id="ARBA00023125"/>
    </source>
</evidence>
<dbReference type="PANTHER" id="PTHR33154">
    <property type="entry name" value="TRANSCRIPTIONAL REGULATOR, ARSR FAMILY"/>
    <property type="match status" value="1"/>
</dbReference>
<proteinExistence type="predicted"/>
<dbReference type="InterPro" id="IPR036388">
    <property type="entry name" value="WH-like_DNA-bd_sf"/>
</dbReference>
<dbReference type="InterPro" id="IPR011991">
    <property type="entry name" value="ArsR-like_HTH"/>
</dbReference>
<keyword evidence="1" id="KW-0805">Transcription regulation</keyword>
<feature type="region of interest" description="Disordered" evidence="4">
    <location>
        <begin position="25"/>
        <end position="56"/>
    </location>
</feature>
<comment type="caution">
    <text evidence="6">The sequence shown here is derived from an EMBL/GenBank/DDBJ whole genome shotgun (WGS) entry which is preliminary data.</text>
</comment>
<feature type="domain" description="HTH arsR-type" evidence="5">
    <location>
        <begin position="1"/>
        <end position="123"/>
    </location>
</feature>
<evidence type="ECO:0000256" key="3">
    <source>
        <dbReference type="ARBA" id="ARBA00023163"/>
    </source>
</evidence>
<dbReference type="CDD" id="cd00090">
    <property type="entry name" value="HTH_ARSR"/>
    <property type="match status" value="1"/>
</dbReference>
<reference evidence="6 7" key="1">
    <citation type="submission" date="2018-03" db="EMBL/GenBank/DDBJ databases">
        <title>Lachnoclostridium SNUG30386 gen.nov., sp.nov., isolated from human faeces.</title>
        <authorList>
            <person name="Seo B."/>
            <person name="Jeon K."/>
            <person name="Ko G."/>
        </authorList>
    </citation>
    <scope>NUCLEOTIDE SEQUENCE [LARGE SCALE GENOMIC DNA]</scope>
    <source>
        <strain evidence="6 7">SNUG30386</strain>
    </source>
</reference>
<evidence type="ECO:0000256" key="1">
    <source>
        <dbReference type="ARBA" id="ARBA00023015"/>
    </source>
</evidence>
<feature type="compositionally biased region" description="Polar residues" evidence="4">
    <location>
        <begin position="27"/>
        <end position="38"/>
    </location>
</feature>
<dbReference type="PANTHER" id="PTHR33154:SF33">
    <property type="entry name" value="TRANSCRIPTIONAL REPRESSOR SDPR"/>
    <property type="match status" value="1"/>
</dbReference>
<dbReference type="InterPro" id="IPR036390">
    <property type="entry name" value="WH_DNA-bd_sf"/>
</dbReference>
<name>A0A2T3FLA2_9CLOT</name>
<dbReference type="Proteomes" id="UP000241048">
    <property type="component" value="Unassembled WGS sequence"/>
</dbReference>
<dbReference type="GO" id="GO:0003700">
    <property type="term" value="F:DNA-binding transcription factor activity"/>
    <property type="evidence" value="ECO:0007669"/>
    <property type="project" value="InterPro"/>
</dbReference>
<dbReference type="PROSITE" id="PS50987">
    <property type="entry name" value="HTH_ARSR_2"/>
    <property type="match status" value="1"/>
</dbReference>
<dbReference type="SUPFAM" id="SSF46785">
    <property type="entry name" value="Winged helix' DNA-binding domain"/>
    <property type="match status" value="1"/>
</dbReference>
<keyword evidence="3" id="KW-0804">Transcription</keyword>
<dbReference type="EMBL" id="PYLO01000006">
    <property type="protein sequence ID" value="PST36032.1"/>
    <property type="molecule type" value="Genomic_DNA"/>
</dbReference>
<evidence type="ECO:0000259" key="5">
    <source>
        <dbReference type="PROSITE" id="PS50987"/>
    </source>
</evidence>
<evidence type="ECO:0000313" key="6">
    <source>
        <dbReference type="EMBL" id="PST36032.1"/>
    </source>
</evidence>
<dbReference type="GO" id="GO:0003677">
    <property type="term" value="F:DNA binding"/>
    <property type="evidence" value="ECO:0007669"/>
    <property type="project" value="UniProtKB-KW"/>
</dbReference>
<sequence length="123" mass="13832">MPLFIALGDEIRLTIIEALTDEALTGRTKNTPMNTNQPDKNDDRPISLPTQPRPHGLNVREITERTSLSRPAVSHHLKILKTAGLIDVHREGTCNYYYLSIEDSTRKLMQLGHLLESVLSMDA</sequence>
<evidence type="ECO:0000313" key="7">
    <source>
        <dbReference type="Proteomes" id="UP000241048"/>
    </source>
</evidence>
<keyword evidence="7" id="KW-1185">Reference proteome</keyword>
<protein>
    <submittedName>
        <fullName evidence="6">ArsR family transcriptional regulator</fullName>
    </submittedName>
</protein>